<feature type="region of interest" description="Disordered" evidence="2">
    <location>
        <begin position="120"/>
        <end position="148"/>
    </location>
</feature>
<dbReference type="Gene3D" id="2.30.40.10">
    <property type="entry name" value="Urease, subunit C, domain 1"/>
    <property type="match status" value="1"/>
</dbReference>
<dbReference type="SUPFAM" id="SSF51338">
    <property type="entry name" value="Composite domain of metallo-dependent hydrolases"/>
    <property type="match status" value="1"/>
</dbReference>
<dbReference type="EMBL" id="QKZL01000048">
    <property type="protein sequence ID" value="PZX10337.1"/>
    <property type="molecule type" value="Genomic_DNA"/>
</dbReference>
<organism evidence="4 5">
    <name type="scientific">Palleronia aestuarii</name>
    <dbReference type="NCBI Taxonomy" id="568105"/>
    <lineage>
        <taxon>Bacteria</taxon>
        <taxon>Pseudomonadati</taxon>
        <taxon>Pseudomonadota</taxon>
        <taxon>Alphaproteobacteria</taxon>
        <taxon>Rhodobacterales</taxon>
        <taxon>Roseobacteraceae</taxon>
        <taxon>Palleronia</taxon>
    </lineage>
</organism>
<dbReference type="GO" id="GO:0005829">
    <property type="term" value="C:cytosol"/>
    <property type="evidence" value="ECO:0007669"/>
    <property type="project" value="TreeGrafter"/>
</dbReference>
<dbReference type="Proteomes" id="UP000248916">
    <property type="component" value="Unassembled WGS sequence"/>
</dbReference>
<comment type="cofactor">
    <cofactor evidence="1">
        <name>Zn(2+)</name>
        <dbReference type="ChEBI" id="CHEBI:29105"/>
    </cofactor>
</comment>
<evidence type="ECO:0000256" key="2">
    <source>
        <dbReference type="SAM" id="MobiDB-lite"/>
    </source>
</evidence>
<keyword evidence="5" id="KW-1185">Reference proteome</keyword>
<evidence type="ECO:0000256" key="1">
    <source>
        <dbReference type="ARBA" id="ARBA00001947"/>
    </source>
</evidence>
<protein>
    <submittedName>
        <fullName evidence="4">Dihydropyrimidinase</fullName>
    </submittedName>
</protein>
<reference evidence="4 5" key="1">
    <citation type="submission" date="2018-06" db="EMBL/GenBank/DDBJ databases">
        <title>Genomic Encyclopedia of Archaeal and Bacterial Type Strains, Phase II (KMG-II): from individual species to whole genera.</title>
        <authorList>
            <person name="Goeker M."/>
        </authorList>
    </citation>
    <scope>NUCLEOTIDE SEQUENCE [LARGE SCALE GENOMIC DNA]</scope>
    <source>
        <strain evidence="4 5">DSM 22009</strain>
    </source>
</reference>
<gene>
    <name evidence="4" type="ORF">LX81_04257</name>
</gene>
<dbReference type="GO" id="GO:0016812">
    <property type="term" value="F:hydrolase activity, acting on carbon-nitrogen (but not peptide) bonds, in cyclic amides"/>
    <property type="evidence" value="ECO:0007669"/>
    <property type="project" value="TreeGrafter"/>
</dbReference>
<sequence length="148" mass="15890">MPGIALRLPLLFSEGVGKGRITLQQFVALSATNAARLYGLRQKGSIAVGLDADIAIWDPGTTRIVRAEDQHDAMDYTPFEGRELTGWPVTVLSRGSRVIEDGQLVAEPGHGQFVKRAQPDFTGYPGGSAPELDPMSNFGARIAPEASR</sequence>
<dbReference type="PANTHER" id="PTHR11647:SF1">
    <property type="entry name" value="COLLAPSIN RESPONSE MEDIATOR PROTEIN"/>
    <property type="match status" value="1"/>
</dbReference>
<evidence type="ECO:0000313" key="4">
    <source>
        <dbReference type="EMBL" id="PZX10337.1"/>
    </source>
</evidence>
<accession>A0A2W7MW30</accession>
<feature type="domain" description="Amidohydrolase-related" evidence="3">
    <location>
        <begin position="16"/>
        <end position="97"/>
    </location>
</feature>
<proteinExistence type="predicted"/>
<dbReference type="InterPro" id="IPR050378">
    <property type="entry name" value="Metallo-dep_Hydrolases_sf"/>
</dbReference>
<evidence type="ECO:0000259" key="3">
    <source>
        <dbReference type="Pfam" id="PF01979"/>
    </source>
</evidence>
<dbReference type="InterPro" id="IPR011059">
    <property type="entry name" value="Metal-dep_hydrolase_composite"/>
</dbReference>
<dbReference type="PANTHER" id="PTHR11647">
    <property type="entry name" value="HYDRANTOINASE/DIHYDROPYRIMIDINASE FAMILY MEMBER"/>
    <property type="match status" value="1"/>
</dbReference>
<comment type="caution">
    <text evidence="4">The sequence shown here is derived from an EMBL/GenBank/DDBJ whole genome shotgun (WGS) entry which is preliminary data.</text>
</comment>
<dbReference type="Pfam" id="PF01979">
    <property type="entry name" value="Amidohydro_1"/>
    <property type="match status" value="1"/>
</dbReference>
<evidence type="ECO:0000313" key="5">
    <source>
        <dbReference type="Proteomes" id="UP000248916"/>
    </source>
</evidence>
<dbReference type="AlphaFoldDB" id="A0A2W7MW30"/>
<name>A0A2W7MW30_9RHOB</name>
<dbReference type="Gene3D" id="3.20.20.140">
    <property type="entry name" value="Metal-dependent hydrolases"/>
    <property type="match status" value="1"/>
</dbReference>
<dbReference type="InterPro" id="IPR006680">
    <property type="entry name" value="Amidohydro-rel"/>
</dbReference>